<dbReference type="RefSeq" id="WP_270947296.1">
    <property type="nucleotide sequence ID" value="NZ_JAQGLA010000004.1"/>
</dbReference>
<dbReference type="SMART" id="SM00829">
    <property type="entry name" value="PKS_ER"/>
    <property type="match status" value="1"/>
</dbReference>
<sequence>MRTVRFHEFGPPEVLTVEETPVPRPGPGQVLIEAEAVSVGFAQTQMRRDIFPAPMWNRELPSVLGGDVIGRIEAVGPDVRGMRPGDRVGAFTLYGAYADYVVVDADTVLPVPEGLDAAAATALPSSGPIAAGTLDVGMVKRGEVVLVHAASGGIGHISVQMAKAAGAVVVGTAGSPGKCEFVRSLGTDHVVDYSSDDWPDQVRAAVGGVDLVLDSVGGSVLRAGLELLAPMGRLVFYGSAGGGREVPSVSVMDLIRLKYVTAFALSTWRTARREQYESALADLSDGLQSGRFRHAVYQTLDLAEAAKAHALIEARAHTGRIVLIPGAGR</sequence>
<dbReference type="EMBL" id="JAQGLA010000004">
    <property type="protein sequence ID" value="MDA3624729.1"/>
    <property type="molecule type" value="Genomic_DNA"/>
</dbReference>
<dbReference type="InterPro" id="IPR051397">
    <property type="entry name" value="Zn-ADH-like_protein"/>
</dbReference>
<dbReference type="InterPro" id="IPR036291">
    <property type="entry name" value="NAD(P)-bd_dom_sf"/>
</dbReference>
<evidence type="ECO:0000259" key="1">
    <source>
        <dbReference type="SMART" id="SM00829"/>
    </source>
</evidence>
<reference evidence="2 3" key="1">
    <citation type="submission" date="2022-11" db="EMBL/GenBank/DDBJ databases">
        <title>Draft genome sequence of Saccharopolyspora sp. WRP15-2 isolated from rhizosphere soils of wild rice in Thailand.</title>
        <authorList>
            <person name="Duangmal K."/>
            <person name="Kammanee S."/>
            <person name="Muangham S."/>
        </authorList>
    </citation>
    <scope>NUCLEOTIDE SEQUENCE [LARGE SCALE GENOMIC DNA]</scope>
    <source>
        <strain evidence="2 3">WRP15-2</strain>
    </source>
</reference>
<accession>A0ABT4UUH0</accession>
<gene>
    <name evidence="2" type="ORF">OU415_04710</name>
</gene>
<dbReference type="PANTHER" id="PTHR43677:SF4">
    <property type="entry name" value="QUINONE OXIDOREDUCTASE-LIKE PROTEIN 2"/>
    <property type="match status" value="1"/>
</dbReference>
<dbReference type="SUPFAM" id="SSF51735">
    <property type="entry name" value="NAD(P)-binding Rossmann-fold domains"/>
    <property type="match status" value="1"/>
</dbReference>
<dbReference type="InterPro" id="IPR020843">
    <property type="entry name" value="ER"/>
</dbReference>
<name>A0ABT4UUH0_9PSEU</name>
<dbReference type="InterPro" id="IPR002364">
    <property type="entry name" value="Quin_OxRdtase/zeta-crystal_CS"/>
</dbReference>
<keyword evidence="3" id="KW-1185">Reference proteome</keyword>
<organism evidence="2 3">
    <name type="scientific">Saccharopolyspora oryzae</name>
    <dbReference type="NCBI Taxonomy" id="2997343"/>
    <lineage>
        <taxon>Bacteria</taxon>
        <taxon>Bacillati</taxon>
        <taxon>Actinomycetota</taxon>
        <taxon>Actinomycetes</taxon>
        <taxon>Pseudonocardiales</taxon>
        <taxon>Pseudonocardiaceae</taxon>
        <taxon>Saccharopolyspora</taxon>
    </lineage>
</organism>
<dbReference type="Gene3D" id="3.40.50.720">
    <property type="entry name" value="NAD(P)-binding Rossmann-like Domain"/>
    <property type="match status" value="1"/>
</dbReference>
<dbReference type="Gene3D" id="3.90.180.10">
    <property type="entry name" value="Medium-chain alcohol dehydrogenases, catalytic domain"/>
    <property type="match status" value="1"/>
</dbReference>
<comment type="caution">
    <text evidence="2">The sequence shown here is derived from an EMBL/GenBank/DDBJ whole genome shotgun (WGS) entry which is preliminary data.</text>
</comment>
<dbReference type="SUPFAM" id="SSF50129">
    <property type="entry name" value="GroES-like"/>
    <property type="match status" value="1"/>
</dbReference>
<dbReference type="InterPro" id="IPR011032">
    <property type="entry name" value="GroES-like_sf"/>
</dbReference>
<dbReference type="Pfam" id="PF00107">
    <property type="entry name" value="ADH_zinc_N"/>
    <property type="match status" value="1"/>
</dbReference>
<proteinExistence type="predicted"/>
<evidence type="ECO:0000313" key="3">
    <source>
        <dbReference type="Proteomes" id="UP001210380"/>
    </source>
</evidence>
<dbReference type="Proteomes" id="UP001210380">
    <property type="component" value="Unassembled WGS sequence"/>
</dbReference>
<dbReference type="InterPro" id="IPR013154">
    <property type="entry name" value="ADH-like_N"/>
</dbReference>
<dbReference type="Pfam" id="PF08240">
    <property type="entry name" value="ADH_N"/>
    <property type="match status" value="1"/>
</dbReference>
<dbReference type="PROSITE" id="PS01162">
    <property type="entry name" value="QOR_ZETA_CRYSTAL"/>
    <property type="match status" value="1"/>
</dbReference>
<dbReference type="InterPro" id="IPR013149">
    <property type="entry name" value="ADH-like_C"/>
</dbReference>
<protein>
    <submittedName>
        <fullName evidence="2">Zinc-binding dehydrogenase</fullName>
    </submittedName>
</protein>
<feature type="domain" description="Enoyl reductase (ER)" evidence="1">
    <location>
        <begin position="10"/>
        <end position="323"/>
    </location>
</feature>
<dbReference type="PANTHER" id="PTHR43677">
    <property type="entry name" value="SHORT-CHAIN DEHYDROGENASE/REDUCTASE"/>
    <property type="match status" value="1"/>
</dbReference>
<evidence type="ECO:0000313" key="2">
    <source>
        <dbReference type="EMBL" id="MDA3624729.1"/>
    </source>
</evidence>